<name>A0A0F8ZL91_9ZZZZ</name>
<reference evidence="1" key="1">
    <citation type="journal article" date="2015" name="Nature">
        <title>Complex archaea that bridge the gap between prokaryotes and eukaryotes.</title>
        <authorList>
            <person name="Spang A."/>
            <person name="Saw J.H."/>
            <person name="Jorgensen S.L."/>
            <person name="Zaremba-Niedzwiedzka K."/>
            <person name="Martijn J."/>
            <person name="Lind A.E."/>
            <person name="van Eijk R."/>
            <person name="Schleper C."/>
            <person name="Guy L."/>
            <person name="Ettema T.J."/>
        </authorList>
    </citation>
    <scope>NUCLEOTIDE SEQUENCE</scope>
</reference>
<evidence type="ECO:0000313" key="1">
    <source>
        <dbReference type="EMBL" id="KKK94572.1"/>
    </source>
</evidence>
<feature type="non-terminal residue" evidence="1">
    <location>
        <position position="1"/>
    </location>
</feature>
<accession>A0A0F8ZL91</accession>
<sequence>ETIANAALMVAAPELLKALKEAITVVEPALPTVSKKWEEIIQKIT</sequence>
<comment type="caution">
    <text evidence="1">The sequence shown here is derived from an EMBL/GenBank/DDBJ whole genome shotgun (WGS) entry which is preliminary data.</text>
</comment>
<dbReference type="EMBL" id="LAZR01047287">
    <property type="protein sequence ID" value="KKK94572.1"/>
    <property type="molecule type" value="Genomic_DNA"/>
</dbReference>
<gene>
    <name evidence="1" type="ORF">LCGC14_2681550</name>
</gene>
<organism evidence="1">
    <name type="scientific">marine sediment metagenome</name>
    <dbReference type="NCBI Taxonomy" id="412755"/>
    <lineage>
        <taxon>unclassified sequences</taxon>
        <taxon>metagenomes</taxon>
        <taxon>ecological metagenomes</taxon>
    </lineage>
</organism>
<protein>
    <submittedName>
        <fullName evidence="1">Uncharacterized protein</fullName>
    </submittedName>
</protein>
<dbReference type="AlphaFoldDB" id="A0A0F8ZL91"/>
<proteinExistence type="predicted"/>